<dbReference type="Proteomes" id="UP000694417">
    <property type="component" value="Unplaced"/>
</dbReference>
<proteinExistence type="predicted"/>
<sequence>SLEPNTTRRNFTGGKLEPAWATQQDPQLQIIIISQTWWHMLIIPAAQEAEAGRSQVQGQPQQLREAPSNLHQKIHTYIIL</sequence>
<accession>A0A8D2I4A2</accession>
<dbReference type="Ensembl" id="ENSUPAT00010025561.1">
    <property type="protein sequence ID" value="ENSUPAP00010022456.1"/>
    <property type="gene ID" value="ENSUPAG00010017826.1"/>
</dbReference>
<evidence type="ECO:0000313" key="1">
    <source>
        <dbReference type="Ensembl" id="ENSUPAP00010022456.1"/>
    </source>
</evidence>
<dbReference type="AlphaFoldDB" id="A0A8D2I4A2"/>
<keyword evidence="2" id="KW-1185">Reference proteome</keyword>
<protein>
    <submittedName>
        <fullName evidence="1">Uncharacterized protein</fullName>
    </submittedName>
</protein>
<evidence type="ECO:0000313" key="2">
    <source>
        <dbReference type="Proteomes" id="UP000694417"/>
    </source>
</evidence>
<reference evidence="1" key="1">
    <citation type="submission" date="2025-08" db="UniProtKB">
        <authorList>
            <consortium name="Ensembl"/>
        </authorList>
    </citation>
    <scope>IDENTIFICATION</scope>
</reference>
<name>A0A8D2I4A2_UROPR</name>
<reference evidence="1" key="2">
    <citation type="submission" date="2025-09" db="UniProtKB">
        <authorList>
            <consortium name="Ensembl"/>
        </authorList>
    </citation>
    <scope>IDENTIFICATION</scope>
</reference>
<organism evidence="1 2">
    <name type="scientific">Urocitellus parryii</name>
    <name type="common">Arctic ground squirrel</name>
    <name type="synonym">Spermophilus parryii</name>
    <dbReference type="NCBI Taxonomy" id="9999"/>
    <lineage>
        <taxon>Eukaryota</taxon>
        <taxon>Metazoa</taxon>
        <taxon>Chordata</taxon>
        <taxon>Craniata</taxon>
        <taxon>Vertebrata</taxon>
        <taxon>Euteleostomi</taxon>
        <taxon>Mammalia</taxon>
        <taxon>Eutheria</taxon>
        <taxon>Euarchontoglires</taxon>
        <taxon>Glires</taxon>
        <taxon>Rodentia</taxon>
        <taxon>Sciuromorpha</taxon>
        <taxon>Sciuridae</taxon>
        <taxon>Xerinae</taxon>
        <taxon>Marmotini</taxon>
        <taxon>Urocitellus</taxon>
    </lineage>
</organism>